<keyword evidence="2" id="KW-1185">Reference proteome</keyword>
<evidence type="ECO:0000313" key="2">
    <source>
        <dbReference type="Proteomes" id="UP001472866"/>
    </source>
</evidence>
<reference evidence="1 2" key="1">
    <citation type="submission" date="2024-03" db="EMBL/GenBank/DDBJ databases">
        <title>Complete genome sequence of the green alga Chloropicon roscoffensis RCC1871.</title>
        <authorList>
            <person name="Lemieux C."/>
            <person name="Pombert J.-F."/>
            <person name="Otis C."/>
            <person name="Turmel M."/>
        </authorList>
    </citation>
    <scope>NUCLEOTIDE SEQUENCE [LARGE SCALE GENOMIC DNA]</scope>
    <source>
        <strain evidence="1 2">RCC1871</strain>
    </source>
</reference>
<organism evidence="1 2">
    <name type="scientific">Chloropicon roscoffensis</name>
    <dbReference type="NCBI Taxonomy" id="1461544"/>
    <lineage>
        <taxon>Eukaryota</taxon>
        <taxon>Viridiplantae</taxon>
        <taxon>Chlorophyta</taxon>
        <taxon>Chloropicophyceae</taxon>
        <taxon>Chloropicales</taxon>
        <taxon>Chloropicaceae</taxon>
        <taxon>Chloropicon</taxon>
    </lineage>
</organism>
<dbReference type="Pfam" id="PF15054">
    <property type="entry name" value="DUF4535"/>
    <property type="match status" value="1"/>
</dbReference>
<accession>A0AAX4NZ83</accession>
<evidence type="ECO:0000313" key="1">
    <source>
        <dbReference type="EMBL" id="WZN58993.1"/>
    </source>
</evidence>
<dbReference type="Proteomes" id="UP001472866">
    <property type="component" value="Chromosome 01"/>
</dbReference>
<protein>
    <submittedName>
        <fullName evidence="1">Uncharacterized protein</fullName>
    </submittedName>
</protein>
<dbReference type="InterPro" id="IPR027854">
    <property type="entry name" value="STMP1"/>
</dbReference>
<dbReference type="EMBL" id="CP151501">
    <property type="protein sequence ID" value="WZN58993.1"/>
    <property type="molecule type" value="Genomic_DNA"/>
</dbReference>
<gene>
    <name evidence="1" type="ORF">HKI87_01g05180</name>
</gene>
<sequence>MAFVRGAVGAFVGQAFAGSRSLQALTLGITFGIYLDQNYTLPNVKEETKRLWCLLVEKEREHRKKR</sequence>
<proteinExistence type="predicted"/>
<dbReference type="AlphaFoldDB" id="A0AAX4NZ83"/>
<name>A0AAX4NZ83_9CHLO</name>